<dbReference type="PANTHER" id="PTHR10859">
    <property type="entry name" value="GLYCOSYL TRANSFERASE"/>
    <property type="match status" value="1"/>
</dbReference>
<dbReference type="Proteomes" id="UP000176923">
    <property type="component" value="Unassembled WGS sequence"/>
</dbReference>
<dbReference type="AlphaFoldDB" id="A0A1F5ZK67"/>
<organism evidence="2 3">
    <name type="scientific">Candidatus Gottesmanbacteria bacterium RIFCSPHIGHO2_02_FULL_39_11</name>
    <dbReference type="NCBI Taxonomy" id="1798382"/>
    <lineage>
        <taxon>Bacteria</taxon>
        <taxon>Candidatus Gottesmaniibacteriota</taxon>
    </lineage>
</organism>
<dbReference type="PANTHER" id="PTHR10859:SF91">
    <property type="entry name" value="DOLICHYL-PHOSPHATE BETA-GLUCOSYLTRANSFERASE"/>
    <property type="match status" value="1"/>
</dbReference>
<dbReference type="EMBL" id="MFJL01000041">
    <property type="protein sequence ID" value="OGG12791.1"/>
    <property type="molecule type" value="Genomic_DNA"/>
</dbReference>
<name>A0A1F5ZK67_9BACT</name>
<proteinExistence type="predicted"/>
<accession>A0A1F5ZK67</accession>
<dbReference type="GO" id="GO:0006487">
    <property type="term" value="P:protein N-linked glycosylation"/>
    <property type="evidence" value="ECO:0007669"/>
    <property type="project" value="TreeGrafter"/>
</dbReference>
<reference evidence="2 3" key="1">
    <citation type="journal article" date="2016" name="Nat. Commun.">
        <title>Thousands of microbial genomes shed light on interconnected biogeochemical processes in an aquifer system.</title>
        <authorList>
            <person name="Anantharaman K."/>
            <person name="Brown C.T."/>
            <person name="Hug L.A."/>
            <person name="Sharon I."/>
            <person name="Castelle C.J."/>
            <person name="Probst A.J."/>
            <person name="Thomas B.C."/>
            <person name="Singh A."/>
            <person name="Wilkins M.J."/>
            <person name="Karaoz U."/>
            <person name="Brodie E.L."/>
            <person name="Williams K.H."/>
            <person name="Hubbard S.S."/>
            <person name="Banfield J.F."/>
        </authorList>
    </citation>
    <scope>NUCLEOTIDE SEQUENCE [LARGE SCALE GENOMIC DNA]</scope>
</reference>
<dbReference type="STRING" id="1798382.A3D77_07075"/>
<feature type="domain" description="Glycosyltransferase 2-like" evidence="1">
    <location>
        <begin position="7"/>
        <end position="171"/>
    </location>
</feature>
<evidence type="ECO:0000313" key="3">
    <source>
        <dbReference type="Proteomes" id="UP000176923"/>
    </source>
</evidence>
<evidence type="ECO:0000313" key="2">
    <source>
        <dbReference type="EMBL" id="OGG12791.1"/>
    </source>
</evidence>
<dbReference type="Pfam" id="PF00535">
    <property type="entry name" value="Glycos_transf_2"/>
    <property type="match status" value="1"/>
</dbReference>
<evidence type="ECO:0000259" key="1">
    <source>
        <dbReference type="Pfam" id="PF00535"/>
    </source>
</evidence>
<dbReference type="Gene3D" id="3.90.550.10">
    <property type="entry name" value="Spore Coat Polysaccharide Biosynthesis Protein SpsA, Chain A"/>
    <property type="match status" value="1"/>
</dbReference>
<protein>
    <recommendedName>
        <fullName evidence="1">Glycosyltransferase 2-like domain-containing protein</fullName>
    </recommendedName>
</protein>
<gene>
    <name evidence="2" type="ORF">A3D77_07075</name>
</gene>
<dbReference type="InterPro" id="IPR001173">
    <property type="entry name" value="Glyco_trans_2-like"/>
</dbReference>
<comment type="caution">
    <text evidence="2">The sequence shown here is derived from an EMBL/GenBank/DDBJ whole genome shotgun (WGS) entry which is preliminary data.</text>
</comment>
<dbReference type="SUPFAM" id="SSF53448">
    <property type="entry name" value="Nucleotide-diphospho-sugar transferases"/>
    <property type="match status" value="1"/>
</dbReference>
<sequence>MRKIELSIIVPCYNEERNIRLGVLDHIDAYLRKVKYSYEVIIVDDGSTDETLHLLTDFISEHPKFKVIKSRHGGKALAVISGMNEGKGDYLLFCDMDQATPLPEWEKLHPFFEKNYDVVIGSRRDIRQGAPRFRVIMAKGFMILRNIILDLGITDTQCGFKAFKSDAARTILNRLVYYKGERSVRGSTVTAGFDVELLFIAKELGYKISEVPIDWHYQETRRVSPVKDSLEGFAALLRIKFNSLRGYYSKKTQI</sequence>
<dbReference type="InterPro" id="IPR029044">
    <property type="entry name" value="Nucleotide-diphossugar_trans"/>
</dbReference>